<dbReference type="Gene3D" id="3.30.40.10">
    <property type="entry name" value="Zinc/RING finger domain, C3HC4 (zinc finger)"/>
    <property type="match status" value="1"/>
</dbReference>
<dbReference type="SUPFAM" id="SSF57850">
    <property type="entry name" value="RING/U-box"/>
    <property type="match status" value="1"/>
</dbReference>
<evidence type="ECO:0000259" key="1">
    <source>
        <dbReference type="PROSITE" id="PS50089"/>
    </source>
</evidence>
<organism evidence="2">
    <name type="scientific">viral metagenome</name>
    <dbReference type="NCBI Taxonomy" id="1070528"/>
    <lineage>
        <taxon>unclassified sequences</taxon>
        <taxon>metagenomes</taxon>
        <taxon>organismal metagenomes</taxon>
    </lineage>
</organism>
<sequence length="182" mass="21717">MECPVCYKNVGNKKEVNLECGHRFCLDCSTRWLLKDGGTATCPMCREPTEYFDRRTRSQDGMDIYLKNVYIKMELFRMRWYSQKGLHKCHACILMSVTWTLESLVLKKKEKWYRPSMRRALHGLREMMIWVEHNLDRIDTQKAEDRLAGTENCEEHRGREDCKRIMRDLLVMERSLVLSRSA</sequence>
<dbReference type="EMBL" id="MN740793">
    <property type="protein sequence ID" value="QHU11989.1"/>
    <property type="molecule type" value="Genomic_DNA"/>
</dbReference>
<protein>
    <recommendedName>
        <fullName evidence="1">RING-type domain-containing protein</fullName>
    </recommendedName>
</protein>
<dbReference type="PANTHER" id="PTHR12109">
    <property type="entry name" value="RING FINGER PROTEIN 141-RELATED"/>
    <property type="match status" value="1"/>
</dbReference>
<dbReference type="InterPro" id="IPR047126">
    <property type="entry name" value="RNF141-like"/>
</dbReference>
<evidence type="ECO:0000313" key="2">
    <source>
        <dbReference type="EMBL" id="QHU11989.1"/>
    </source>
</evidence>
<dbReference type="Pfam" id="PF13639">
    <property type="entry name" value="zf-RING_2"/>
    <property type="match status" value="1"/>
</dbReference>
<dbReference type="InterPro" id="IPR001841">
    <property type="entry name" value="Znf_RING"/>
</dbReference>
<accession>A0A6C0K2N8</accession>
<name>A0A6C0K2N8_9ZZZZ</name>
<proteinExistence type="predicted"/>
<dbReference type="PROSITE" id="PS50089">
    <property type="entry name" value="ZF_RING_2"/>
    <property type="match status" value="1"/>
</dbReference>
<dbReference type="AlphaFoldDB" id="A0A6C0K2N8"/>
<dbReference type="SMART" id="SM00184">
    <property type="entry name" value="RING"/>
    <property type="match status" value="1"/>
</dbReference>
<feature type="domain" description="RING-type" evidence="1">
    <location>
        <begin position="3"/>
        <end position="46"/>
    </location>
</feature>
<dbReference type="InterPro" id="IPR013083">
    <property type="entry name" value="Znf_RING/FYVE/PHD"/>
</dbReference>
<reference evidence="2" key="1">
    <citation type="journal article" date="2020" name="Nature">
        <title>Giant virus diversity and host interactions through global metagenomics.</title>
        <authorList>
            <person name="Schulz F."/>
            <person name="Roux S."/>
            <person name="Paez-Espino D."/>
            <person name="Jungbluth S."/>
            <person name="Walsh D.A."/>
            <person name="Denef V.J."/>
            <person name="McMahon K.D."/>
            <person name="Konstantinidis K.T."/>
            <person name="Eloe-Fadrosh E.A."/>
            <person name="Kyrpides N.C."/>
            <person name="Woyke T."/>
        </authorList>
    </citation>
    <scope>NUCLEOTIDE SEQUENCE</scope>
    <source>
        <strain evidence="2">GVMAG-S-1101169-75</strain>
    </source>
</reference>